<gene>
    <name evidence="1" type="ORF">NND69_02890</name>
</gene>
<evidence type="ECO:0000313" key="2">
    <source>
        <dbReference type="Proteomes" id="UP001141458"/>
    </source>
</evidence>
<protein>
    <submittedName>
        <fullName evidence="1">Uncharacterized protein</fullName>
    </submittedName>
</protein>
<dbReference type="RefSeq" id="WP_173018957.1">
    <property type="nucleotide sequence ID" value="NZ_JANDZT010000003.1"/>
</dbReference>
<comment type="caution">
    <text evidence="1">The sequence shown here is derived from an EMBL/GenBank/DDBJ whole genome shotgun (WGS) entry which is preliminary data.</text>
</comment>
<name>A0A9X3K7A2_9FIRM</name>
<dbReference type="GeneID" id="88860796"/>
<evidence type="ECO:0000313" key="1">
    <source>
        <dbReference type="EMBL" id="MCZ7407310.1"/>
    </source>
</evidence>
<dbReference type="AlphaFoldDB" id="A0A9X3K7A2"/>
<accession>A0A9X3K7A2</accession>
<reference evidence="1" key="1">
    <citation type="submission" date="2022-07" db="EMBL/GenBank/DDBJ databases">
        <title>Parvimonas micra travels from the subgingival sulcus of the human oral cavity to the colorectal adenocarcinoma.</title>
        <authorList>
            <person name="Conde-Perez K."/>
            <person name="Buetas E."/>
            <person name="Aja-Macaya P."/>
            <person name="Martin-De Arribas E."/>
            <person name="Iglesias-Corras I."/>
            <person name="Trigo-Tasende N."/>
            <person name="Nasser-Ali M."/>
            <person name="Estevez L.S."/>
            <person name="Rumbo-Feal S."/>
            <person name="Otero-Alen B."/>
            <person name="Noguera J.F."/>
            <person name="Concha A."/>
            <person name="Pardinas-Lopez S."/>
            <person name="Carda-Dieguez M."/>
            <person name="Gomez-Randulfe I."/>
            <person name="Martinez-Lago N."/>
            <person name="Ladra S."/>
            <person name="Aparicio L.A."/>
            <person name="Bou G."/>
            <person name="Mira A."/>
            <person name="Vallejo J.A."/>
            <person name="Poza M."/>
        </authorList>
    </citation>
    <scope>NUCLEOTIDE SEQUENCE</scope>
    <source>
        <strain evidence="1">PM79KC-AC-4</strain>
    </source>
</reference>
<dbReference type="EMBL" id="JANDZV010000002">
    <property type="protein sequence ID" value="MCZ7407310.1"/>
    <property type="molecule type" value="Genomic_DNA"/>
</dbReference>
<proteinExistence type="predicted"/>
<dbReference type="Proteomes" id="UP001141458">
    <property type="component" value="Unassembled WGS sequence"/>
</dbReference>
<organism evidence="1 2">
    <name type="scientific">Parvimonas micra</name>
    <dbReference type="NCBI Taxonomy" id="33033"/>
    <lineage>
        <taxon>Bacteria</taxon>
        <taxon>Bacillati</taxon>
        <taxon>Bacillota</taxon>
        <taxon>Tissierellia</taxon>
        <taxon>Tissierellales</taxon>
        <taxon>Peptoniphilaceae</taxon>
        <taxon>Parvimonas</taxon>
    </lineage>
</organism>
<sequence length="129" mass="14340">MRGQLESRFRLFWYCNMPFAVFASAKPHGTRAFARLFVHAGVRFPRPFAGAIGTLFENAKLIFPPGAVETASAAIFIISGTTGLIAVKSRLLLHEQFKRPLLALCEIHSGCTSFPAGIKKRRYFLPQRG</sequence>